<sequence length="100" mass="11212">MKIEEDRMFLQRQREPGRPGHLGGVDKKTDRQRGKGATSSCQRRKSANQIFSALSAQKSKEERLNTVISYGLKKQLIAVPRLDNSTGKEQAQAISKTILD</sequence>
<dbReference type="AlphaFoldDB" id="A0A4Y2HVY2"/>
<keyword evidence="3" id="KW-1185">Reference proteome</keyword>
<feature type="compositionally biased region" description="Polar residues" evidence="1">
    <location>
        <begin position="37"/>
        <end position="46"/>
    </location>
</feature>
<comment type="caution">
    <text evidence="2">The sequence shown here is derived from an EMBL/GenBank/DDBJ whole genome shotgun (WGS) entry which is preliminary data.</text>
</comment>
<feature type="compositionally biased region" description="Basic and acidic residues" evidence="1">
    <location>
        <begin position="1"/>
        <end position="33"/>
    </location>
</feature>
<gene>
    <name evidence="2" type="ORF">AVEN_165446_1</name>
</gene>
<evidence type="ECO:0000313" key="2">
    <source>
        <dbReference type="EMBL" id="GBM69422.1"/>
    </source>
</evidence>
<dbReference type="EMBL" id="BGPR01002194">
    <property type="protein sequence ID" value="GBM69422.1"/>
    <property type="molecule type" value="Genomic_DNA"/>
</dbReference>
<protein>
    <submittedName>
        <fullName evidence="2">Uncharacterized protein</fullName>
    </submittedName>
</protein>
<evidence type="ECO:0000313" key="3">
    <source>
        <dbReference type="Proteomes" id="UP000499080"/>
    </source>
</evidence>
<organism evidence="2 3">
    <name type="scientific">Araneus ventricosus</name>
    <name type="common">Orbweaver spider</name>
    <name type="synonym">Epeira ventricosa</name>
    <dbReference type="NCBI Taxonomy" id="182803"/>
    <lineage>
        <taxon>Eukaryota</taxon>
        <taxon>Metazoa</taxon>
        <taxon>Ecdysozoa</taxon>
        <taxon>Arthropoda</taxon>
        <taxon>Chelicerata</taxon>
        <taxon>Arachnida</taxon>
        <taxon>Araneae</taxon>
        <taxon>Araneomorphae</taxon>
        <taxon>Entelegynae</taxon>
        <taxon>Araneoidea</taxon>
        <taxon>Araneidae</taxon>
        <taxon>Araneus</taxon>
    </lineage>
</organism>
<accession>A0A4Y2HVY2</accession>
<evidence type="ECO:0000256" key="1">
    <source>
        <dbReference type="SAM" id="MobiDB-lite"/>
    </source>
</evidence>
<dbReference type="Proteomes" id="UP000499080">
    <property type="component" value="Unassembled WGS sequence"/>
</dbReference>
<name>A0A4Y2HVY2_ARAVE</name>
<feature type="region of interest" description="Disordered" evidence="1">
    <location>
        <begin position="1"/>
        <end position="46"/>
    </location>
</feature>
<reference evidence="2 3" key="1">
    <citation type="journal article" date="2019" name="Sci. Rep.">
        <title>Orb-weaving spider Araneus ventricosus genome elucidates the spidroin gene catalogue.</title>
        <authorList>
            <person name="Kono N."/>
            <person name="Nakamura H."/>
            <person name="Ohtoshi R."/>
            <person name="Moran D.A.P."/>
            <person name="Shinohara A."/>
            <person name="Yoshida Y."/>
            <person name="Fujiwara M."/>
            <person name="Mori M."/>
            <person name="Tomita M."/>
            <person name="Arakawa K."/>
        </authorList>
    </citation>
    <scope>NUCLEOTIDE SEQUENCE [LARGE SCALE GENOMIC DNA]</scope>
</reference>
<proteinExistence type="predicted"/>